<dbReference type="AlphaFoldDB" id="A0A433WD50"/>
<sequence length="381" mass="40318">MRTTIKLIILSLFVILSGTIAQAQDSTQKVPNLTSVAHIGFVYPVSSNGRKAGEYTNAFSLHILAGLSKAETGTSIAGISNVVRKNARGAQVAGISNHLGSTTGSATIAGIANIVKGRAEGVMIAGVLNKSASLKGAQVAGFANLADNSTSESVQVAGFLNKSDSVNSSLAGFINMDKHAQVQVAGFINTTGNAHTQVAGFMNIAKKVKGVQVAGFLNIADSSDYPIGLINLVKGGEKQLSISIDESSTTILSFKSGGRTLYGIIGVGYNFKDKNSKYALQGGVGAHLPLLSHFRINLEVTSTSLTDFKRWEYHRASFGAYPAYRFGRKIEVFAGPTFNHVYTKNGAAQDLVSHYFWTREKGNNKFQGTYIGGTLGVQVKL</sequence>
<protein>
    <submittedName>
        <fullName evidence="1">Uncharacterized protein</fullName>
    </submittedName>
</protein>
<name>A0A433WD50_9BACT</name>
<gene>
    <name evidence="1" type="ORF">ECE50_027745</name>
</gene>
<dbReference type="EMBL" id="RIAR02000001">
    <property type="protein sequence ID" value="NSL90647.1"/>
    <property type="molecule type" value="Genomic_DNA"/>
</dbReference>
<keyword evidence="2" id="KW-1185">Reference proteome</keyword>
<comment type="caution">
    <text evidence="1">The sequence shown here is derived from an EMBL/GenBank/DDBJ whole genome shotgun (WGS) entry which is preliminary data.</text>
</comment>
<organism evidence="1 2">
    <name type="scientific">Chitinophaga solisilvae</name>
    <dbReference type="NCBI Taxonomy" id="1233460"/>
    <lineage>
        <taxon>Bacteria</taxon>
        <taxon>Pseudomonadati</taxon>
        <taxon>Bacteroidota</taxon>
        <taxon>Chitinophagia</taxon>
        <taxon>Chitinophagales</taxon>
        <taxon>Chitinophagaceae</taxon>
        <taxon>Chitinophaga</taxon>
    </lineage>
</organism>
<evidence type="ECO:0000313" key="2">
    <source>
        <dbReference type="Proteomes" id="UP000281028"/>
    </source>
</evidence>
<proteinExistence type="predicted"/>
<accession>A0A433WD50</accession>
<dbReference type="Proteomes" id="UP000281028">
    <property type="component" value="Unassembled WGS sequence"/>
</dbReference>
<dbReference type="OrthoDB" id="5505971at2"/>
<reference evidence="1" key="1">
    <citation type="submission" date="2020-05" db="EMBL/GenBank/DDBJ databases">
        <title>Chitinophaga laudate sp. nov., isolated from a tropical peat swamp.</title>
        <authorList>
            <person name="Goh C.B.S."/>
            <person name="Lee M.S."/>
            <person name="Parimannan S."/>
            <person name="Pasbakhsh P."/>
            <person name="Yule C.M."/>
            <person name="Rajandas H."/>
            <person name="Loke S."/>
            <person name="Croft L."/>
            <person name="Tan J.B.L."/>
        </authorList>
    </citation>
    <scope>NUCLEOTIDE SEQUENCE</scope>
    <source>
        <strain evidence="1">Mgbs1</strain>
    </source>
</reference>
<evidence type="ECO:0000313" key="1">
    <source>
        <dbReference type="EMBL" id="NSL90647.1"/>
    </source>
</evidence>